<proteinExistence type="inferred from homology"/>
<dbReference type="SUPFAM" id="SSF53850">
    <property type="entry name" value="Periplasmic binding protein-like II"/>
    <property type="match status" value="1"/>
</dbReference>
<sequence length="307" mass="33240">MNPRQLKTFLTVARLGNLTRAAKESNLAQSSLSDQMQALEAELGVQLFERSRLGVILTSSGEVLRAYAEEIMALNDEAKAAIRAAAQLQESALRIGTLETIAAEKLAVFLSRFRHVNPNIDLTLKIGGSGELQRQLEEGSIDMAITFDRGLRDERFVKRLLSREPLALIAGGNSKAAAPEKLEDLIHLPFIATETGCVYRHLFDRAFADAGIAAPRIATQADSIATIMKLVASGAGYGVVPRLALGTDAKQGNIRIMPWPGATPTTSLIMAWRRRRIQPAALSLLLAAASQDLGSLRSVDVRPRHAV</sequence>
<dbReference type="GO" id="GO:0003700">
    <property type="term" value="F:DNA-binding transcription factor activity"/>
    <property type="evidence" value="ECO:0007669"/>
    <property type="project" value="InterPro"/>
</dbReference>
<dbReference type="Gene3D" id="1.10.10.10">
    <property type="entry name" value="Winged helix-like DNA-binding domain superfamily/Winged helix DNA-binding domain"/>
    <property type="match status" value="1"/>
</dbReference>
<evidence type="ECO:0000256" key="1">
    <source>
        <dbReference type="ARBA" id="ARBA00009437"/>
    </source>
</evidence>
<accession>A0A849VVD5</accession>
<dbReference type="Pfam" id="PF03466">
    <property type="entry name" value="LysR_substrate"/>
    <property type="match status" value="1"/>
</dbReference>
<dbReference type="PROSITE" id="PS50931">
    <property type="entry name" value="HTH_LYSR"/>
    <property type="match status" value="1"/>
</dbReference>
<dbReference type="AlphaFoldDB" id="A0A849VVD5"/>
<keyword evidence="4" id="KW-0804">Transcription</keyword>
<dbReference type="PANTHER" id="PTHR30126:SF39">
    <property type="entry name" value="HTH-TYPE TRANSCRIPTIONAL REGULATOR CYSL"/>
    <property type="match status" value="1"/>
</dbReference>
<dbReference type="Pfam" id="PF00126">
    <property type="entry name" value="HTH_1"/>
    <property type="match status" value="1"/>
</dbReference>
<dbReference type="InterPro" id="IPR000847">
    <property type="entry name" value="LysR_HTH_N"/>
</dbReference>
<feature type="coiled-coil region" evidence="5">
    <location>
        <begin position="22"/>
        <end position="91"/>
    </location>
</feature>
<dbReference type="InterPro" id="IPR036390">
    <property type="entry name" value="WH_DNA-bd_sf"/>
</dbReference>
<dbReference type="EMBL" id="JABUMX010000007">
    <property type="protein sequence ID" value="NTS33696.1"/>
    <property type="molecule type" value="Genomic_DNA"/>
</dbReference>
<reference evidence="7 8" key="1">
    <citation type="submission" date="2020-05" db="EMBL/GenBank/DDBJ databases">
        <authorList>
            <person name="Kim M.K."/>
        </authorList>
    </citation>
    <scope>NUCLEOTIDE SEQUENCE [LARGE SCALE GENOMIC DNA]</scope>
    <source>
        <strain evidence="7 8">BT25</strain>
    </source>
</reference>
<evidence type="ECO:0000256" key="2">
    <source>
        <dbReference type="ARBA" id="ARBA00023015"/>
    </source>
</evidence>
<dbReference type="RefSeq" id="WP_091944573.1">
    <property type="nucleotide sequence ID" value="NZ_JABUMX010000007.1"/>
</dbReference>
<dbReference type="FunFam" id="1.10.10.10:FF:000001">
    <property type="entry name" value="LysR family transcriptional regulator"/>
    <property type="match status" value="1"/>
</dbReference>
<dbReference type="GO" id="GO:0000976">
    <property type="term" value="F:transcription cis-regulatory region binding"/>
    <property type="evidence" value="ECO:0007669"/>
    <property type="project" value="TreeGrafter"/>
</dbReference>
<evidence type="ECO:0000313" key="7">
    <source>
        <dbReference type="EMBL" id="NTS33696.1"/>
    </source>
</evidence>
<dbReference type="PANTHER" id="PTHR30126">
    <property type="entry name" value="HTH-TYPE TRANSCRIPTIONAL REGULATOR"/>
    <property type="match status" value="1"/>
</dbReference>
<dbReference type="PRINTS" id="PR00039">
    <property type="entry name" value="HTHLYSR"/>
</dbReference>
<comment type="caution">
    <text evidence="7">The sequence shown here is derived from an EMBL/GenBank/DDBJ whole genome shotgun (WGS) entry which is preliminary data.</text>
</comment>
<dbReference type="InterPro" id="IPR005119">
    <property type="entry name" value="LysR_subst-bd"/>
</dbReference>
<evidence type="ECO:0000313" key="8">
    <source>
        <dbReference type="Proteomes" id="UP000550508"/>
    </source>
</evidence>
<name>A0A849VVD5_9HYPH</name>
<dbReference type="CDD" id="cd05466">
    <property type="entry name" value="PBP2_LTTR_substrate"/>
    <property type="match status" value="1"/>
</dbReference>
<feature type="domain" description="HTH lysR-type" evidence="6">
    <location>
        <begin position="1"/>
        <end position="58"/>
    </location>
</feature>
<keyword evidence="2" id="KW-0805">Transcription regulation</keyword>
<keyword evidence="8" id="KW-1185">Reference proteome</keyword>
<keyword evidence="5" id="KW-0175">Coiled coil</keyword>
<evidence type="ECO:0000256" key="5">
    <source>
        <dbReference type="SAM" id="Coils"/>
    </source>
</evidence>
<organism evidence="7 8">
    <name type="scientific">Phyllobacterium pellucidum</name>
    <dbReference type="NCBI Taxonomy" id="2740464"/>
    <lineage>
        <taxon>Bacteria</taxon>
        <taxon>Pseudomonadati</taxon>
        <taxon>Pseudomonadota</taxon>
        <taxon>Alphaproteobacteria</taxon>
        <taxon>Hyphomicrobiales</taxon>
        <taxon>Phyllobacteriaceae</taxon>
        <taxon>Phyllobacterium</taxon>
    </lineage>
</organism>
<comment type="similarity">
    <text evidence="1">Belongs to the LysR transcriptional regulatory family.</text>
</comment>
<dbReference type="SUPFAM" id="SSF46785">
    <property type="entry name" value="Winged helix' DNA-binding domain"/>
    <property type="match status" value="1"/>
</dbReference>
<dbReference type="Proteomes" id="UP000550508">
    <property type="component" value="Unassembled WGS sequence"/>
</dbReference>
<gene>
    <name evidence="7" type="ORF">HQ945_20770</name>
</gene>
<evidence type="ECO:0000256" key="3">
    <source>
        <dbReference type="ARBA" id="ARBA00023125"/>
    </source>
</evidence>
<dbReference type="InterPro" id="IPR036388">
    <property type="entry name" value="WH-like_DNA-bd_sf"/>
</dbReference>
<evidence type="ECO:0000256" key="4">
    <source>
        <dbReference type="ARBA" id="ARBA00023163"/>
    </source>
</evidence>
<protein>
    <submittedName>
        <fullName evidence="7">LysR family transcriptional regulator</fullName>
    </submittedName>
</protein>
<keyword evidence="3" id="KW-0238">DNA-binding</keyword>
<evidence type="ECO:0000259" key="6">
    <source>
        <dbReference type="PROSITE" id="PS50931"/>
    </source>
</evidence>
<dbReference type="Gene3D" id="3.40.190.290">
    <property type="match status" value="1"/>
</dbReference>